<feature type="transmembrane region" description="Helical" evidence="1">
    <location>
        <begin position="20"/>
        <end position="42"/>
    </location>
</feature>
<organism evidence="2 3">
    <name type="scientific">Poseidonocella sedimentorum</name>
    <dbReference type="NCBI Taxonomy" id="871652"/>
    <lineage>
        <taxon>Bacteria</taxon>
        <taxon>Pseudomonadati</taxon>
        <taxon>Pseudomonadota</taxon>
        <taxon>Alphaproteobacteria</taxon>
        <taxon>Rhodobacterales</taxon>
        <taxon>Roseobacteraceae</taxon>
        <taxon>Poseidonocella</taxon>
    </lineage>
</organism>
<dbReference type="InterPro" id="IPR045519">
    <property type="entry name" value="DUF6476"/>
</dbReference>
<gene>
    <name evidence="2" type="ORF">SAMN04515673_10670</name>
</gene>
<proteinExistence type="predicted"/>
<sequence length="100" mass="10773">MDDEPPLSPEDAATLRFLKRLVTVLTTVMIGGVIVLITLLVIRLPQSAPPFPDSIALPDGTVAEAFTRGRGWYAVVTGAQEILIFDATSGALRQRIEITP</sequence>
<keyword evidence="1" id="KW-1133">Transmembrane helix</keyword>
<dbReference type="Proteomes" id="UP000199302">
    <property type="component" value="Unassembled WGS sequence"/>
</dbReference>
<protein>
    <submittedName>
        <fullName evidence="2">Uncharacterized protein</fullName>
    </submittedName>
</protein>
<reference evidence="2 3" key="1">
    <citation type="submission" date="2016-10" db="EMBL/GenBank/DDBJ databases">
        <authorList>
            <person name="de Groot N.N."/>
        </authorList>
    </citation>
    <scope>NUCLEOTIDE SEQUENCE [LARGE SCALE GENOMIC DNA]</scope>
    <source>
        <strain evidence="3">KMM 9023,NRIC 0796,JCM 17311,KCTC 23692</strain>
    </source>
</reference>
<dbReference type="OrthoDB" id="7872651at2"/>
<keyword evidence="1" id="KW-0472">Membrane</keyword>
<dbReference type="STRING" id="871652.SAMN04515673_10670"/>
<keyword evidence="1" id="KW-0812">Transmembrane</keyword>
<evidence type="ECO:0000313" key="3">
    <source>
        <dbReference type="Proteomes" id="UP000199302"/>
    </source>
</evidence>
<accession>A0A1I6DY84</accession>
<dbReference type="AlphaFoldDB" id="A0A1I6DY84"/>
<dbReference type="EMBL" id="FOYI01000006">
    <property type="protein sequence ID" value="SFR10484.1"/>
    <property type="molecule type" value="Genomic_DNA"/>
</dbReference>
<keyword evidence="3" id="KW-1185">Reference proteome</keyword>
<evidence type="ECO:0000256" key="1">
    <source>
        <dbReference type="SAM" id="Phobius"/>
    </source>
</evidence>
<dbReference type="Pfam" id="PF20082">
    <property type="entry name" value="DUF6476"/>
    <property type="match status" value="1"/>
</dbReference>
<evidence type="ECO:0000313" key="2">
    <source>
        <dbReference type="EMBL" id="SFR10484.1"/>
    </source>
</evidence>
<dbReference type="RefSeq" id="WP_092080230.1">
    <property type="nucleotide sequence ID" value="NZ_FOYI01000006.1"/>
</dbReference>
<name>A0A1I6DY84_9RHOB</name>